<accession>A0A401NXB9</accession>
<dbReference type="EMBL" id="BFAA01008183">
    <property type="protein sequence ID" value="GCB65528.1"/>
    <property type="molecule type" value="Genomic_DNA"/>
</dbReference>
<evidence type="ECO:0000313" key="2">
    <source>
        <dbReference type="Proteomes" id="UP000288216"/>
    </source>
</evidence>
<sequence>MVPQYLPAEFLKHWSPSQSAQSQGVEWELLCVLQYSFHQLQIVGQGKLGGLKNLRFFFTLNNRSMDPSVERTWESFSENSNSNGVVKRKVDVTAAE</sequence>
<proteinExistence type="predicted"/>
<organism evidence="1 2">
    <name type="scientific">Scyliorhinus torazame</name>
    <name type="common">Cloudy catshark</name>
    <name type="synonym">Catulus torazame</name>
    <dbReference type="NCBI Taxonomy" id="75743"/>
    <lineage>
        <taxon>Eukaryota</taxon>
        <taxon>Metazoa</taxon>
        <taxon>Chordata</taxon>
        <taxon>Craniata</taxon>
        <taxon>Vertebrata</taxon>
        <taxon>Chondrichthyes</taxon>
        <taxon>Elasmobranchii</taxon>
        <taxon>Galeomorphii</taxon>
        <taxon>Galeoidea</taxon>
        <taxon>Carcharhiniformes</taxon>
        <taxon>Scyliorhinidae</taxon>
        <taxon>Scyliorhinus</taxon>
    </lineage>
</organism>
<dbReference type="Proteomes" id="UP000288216">
    <property type="component" value="Unassembled WGS sequence"/>
</dbReference>
<name>A0A401NXB9_SCYTO</name>
<gene>
    <name evidence="1" type="ORF">scyTo_0014900</name>
</gene>
<dbReference type="AlphaFoldDB" id="A0A401NXB9"/>
<keyword evidence="2" id="KW-1185">Reference proteome</keyword>
<reference evidence="1 2" key="1">
    <citation type="journal article" date="2018" name="Nat. Ecol. Evol.">
        <title>Shark genomes provide insights into elasmobranch evolution and the origin of vertebrates.</title>
        <authorList>
            <person name="Hara Y"/>
            <person name="Yamaguchi K"/>
            <person name="Onimaru K"/>
            <person name="Kadota M"/>
            <person name="Koyanagi M"/>
            <person name="Keeley SD"/>
            <person name="Tatsumi K"/>
            <person name="Tanaka K"/>
            <person name="Motone F"/>
            <person name="Kageyama Y"/>
            <person name="Nozu R"/>
            <person name="Adachi N"/>
            <person name="Nishimura O"/>
            <person name="Nakagawa R"/>
            <person name="Tanegashima C"/>
            <person name="Kiyatake I"/>
            <person name="Matsumoto R"/>
            <person name="Murakumo K"/>
            <person name="Nishida K"/>
            <person name="Terakita A"/>
            <person name="Kuratani S"/>
            <person name="Sato K"/>
            <person name="Hyodo S Kuraku.S."/>
        </authorList>
    </citation>
    <scope>NUCLEOTIDE SEQUENCE [LARGE SCALE GENOMIC DNA]</scope>
</reference>
<protein>
    <submittedName>
        <fullName evidence="1">Uncharacterized protein</fullName>
    </submittedName>
</protein>
<comment type="caution">
    <text evidence="1">The sequence shown here is derived from an EMBL/GenBank/DDBJ whole genome shotgun (WGS) entry which is preliminary data.</text>
</comment>
<evidence type="ECO:0000313" key="1">
    <source>
        <dbReference type="EMBL" id="GCB65528.1"/>
    </source>
</evidence>